<dbReference type="EMBL" id="JBHUMR010000008">
    <property type="protein sequence ID" value="MFD2616693.1"/>
    <property type="molecule type" value="Genomic_DNA"/>
</dbReference>
<keyword evidence="10" id="KW-0406">Ion transport</keyword>
<evidence type="ECO:0000256" key="5">
    <source>
        <dbReference type="ARBA" id="ARBA00022448"/>
    </source>
</evidence>
<evidence type="ECO:0000256" key="12">
    <source>
        <dbReference type="ARBA" id="ARBA00031636"/>
    </source>
</evidence>
<organism evidence="14 15">
    <name type="scientific">Terrilactibacillus laevilacticus</name>
    <dbReference type="NCBI Taxonomy" id="1380157"/>
    <lineage>
        <taxon>Bacteria</taxon>
        <taxon>Bacillati</taxon>
        <taxon>Bacillota</taxon>
        <taxon>Bacilli</taxon>
        <taxon>Bacillales</taxon>
        <taxon>Bacillaceae</taxon>
        <taxon>Terrilactibacillus</taxon>
    </lineage>
</organism>
<dbReference type="InterPro" id="IPR002528">
    <property type="entry name" value="MATE_fam"/>
</dbReference>
<gene>
    <name evidence="14" type="ORF">ACFSTF_05140</name>
</gene>
<evidence type="ECO:0000256" key="9">
    <source>
        <dbReference type="ARBA" id="ARBA00022989"/>
    </source>
</evidence>
<comment type="subcellular location">
    <subcellularLocation>
        <location evidence="2">Cell membrane</location>
        <topology evidence="2">Multi-pass membrane protein</topology>
    </subcellularLocation>
</comment>
<dbReference type="Proteomes" id="UP001597458">
    <property type="component" value="Unassembled WGS sequence"/>
</dbReference>
<keyword evidence="9 13" id="KW-1133">Transmembrane helix</keyword>
<keyword evidence="7" id="KW-1003">Cell membrane</keyword>
<evidence type="ECO:0000256" key="13">
    <source>
        <dbReference type="SAM" id="Phobius"/>
    </source>
</evidence>
<dbReference type="PANTHER" id="PTHR43298">
    <property type="entry name" value="MULTIDRUG RESISTANCE PROTEIN NORM-RELATED"/>
    <property type="match status" value="1"/>
</dbReference>
<feature type="transmembrane region" description="Helical" evidence="13">
    <location>
        <begin position="162"/>
        <end position="182"/>
    </location>
</feature>
<feature type="transmembrane region" description="Helical" evidence="13">
    <location>
        <begin position="418"/>
        <end position="441"/>
    </location>
</feature>
<feature type="transmembrane region" description="Helical" evidence="13">
    <location>
        <begin position="316"/>
        <end position="337"/>
    </location>
</feature>
<dbReference type="PANTHER" id="PTHR43298:SF2">
    <property type="entry name" value="FMN_FAD EXPORTER YEEO-RELATED"/>
    <property type="match status" value="1"/>
</dbReference>
<name>A0ABW5PPD4_9BACI</name>
<protein>
    <recommendedName>
        <fullName evidence="4">Probable multidrug resistance protein NorM</fullName>
    </recommendedName>
    <alternativeName>
        <fullName evidence="12">Multidrug-efflux transporter</fullName>
    </alternativeName>
</protein>
<feature type="transmembrane region" description="Helical" evidence="13">
    <location>
        <begin position="130"/>
        <end position="150"/>
    </location>
</feature>
<dbReference type="RefSeq" id="WP_141189443.1">
    <property type="nucleotide sequence ID" value="NZ_JBHUMR010000008.1"/>
</dbReference>
<keyword evidence="15" id="KW-1185">Reference proteome</keyword>
<feature type="transmembrane region" description="Helical" evidence="13">
    <location>
        <begin position="12"/>
        <end position="34"/>
    </location>
</feature>
<evidence type="ECO:0000256" key="6">
    <source>
        <dbReference type="ARBA" id="ARBA00022449"/>
    </source>
</evidence>
<comment type="caution">
    <text evidence="14">The sequence shown here is derived from an EMBL/GenBank/DDBJ whole genome shotgun (WGS) entry which is preliminary data.</text>
</comment>
<dbReference type="InterPro" id="IPR050222">
    <property type="entry name" value="MATE_MdtK"/>
</dbReference>
<evidence type="ECO:0000313" key="15">
    <source>
        <dbReference type="Proteomes" id="UP001597458"/>
    </source>
</evidence>
<evidence type="ECO:0000256" key="11">
    <source>
        <dbReference type="ARBA" id="ARBA00023136"/>
    </source>
</evidence>
<evidence type="ECO:0000256" key="1">
    <source>
        <dbReference type="ARBA" id="ARBA00003408"/>
    </source>
</evidence>
<dbReference type="Pfam" id="PF01554">
    <property type="entry name" value="MatE"/>
    <property type="match status" value="2"/>
</dbReference>
<feature type="transmembrane region" description="Helical" evidence="13">
    <location>
        <begin position="54"/>
        <end position="75"/>
    </location>
</feature>
<dbReference type="InterPro" id="IPR048279">
    <property type="entry name" value="MdtK-like"/>
</dbReference>
<feature type="transmembrane region" description="Helical" evidence="13">
    <location>
        <begin position="389"/>
        <end position="412"/>
    </location>
</feature>
<keyword evidence="6" id="KW-0050">Antiport</keyword>
<comment type="function">
    <text evidence="1">Multidrug efflux pump.</text>
</comment>
<feature type="transmembrane region" description="Helical" evidence="13">
    <location>
        <begin position="87"/>
        <end position="110"/>
    </location>
</feature>
<evidence type="ECO:0000256" key="10">
    <source>
        <dbReference type="ARBA" id="ARBA00023065"/>
    </source>
</evidence>
<dbReference type="PIRSF" id="PIRSF006603">
    <property type="entry name" value="DinF"/>
    <property type="match status" value="1"/>
</dbReference>
<proteinExistence type="inferred from homology"/>
<keyword evidence="8 13" id="KW-0812">Transmembrane</keyword>
<evidence type="ECO:0000256" key="3">
    <source>
        <dbReference type="ARBA" id="ARBA00010199"/>
    </source>
</evidence>
<evidence type="ECO:0000313" key="14">
    <source>
        <dbReference type="EMBL" id="MFD2616693.1"/>
    </source>
</evidence>
<evidence type="ECO:0000256" key="8">
    <source>
        <dbReference type="ARBA" id="ARBA00022692"/>
    </source>
</evidence>
<feature type="transmembrane region" description="Helical" evidence="13">
    <location>
        <begin position="194"/>
        <end position="216"/>
    </location>
</feature>
<feature type="transmembrane region" description="Helical" evidence="13">
    <location>
        <begin position="237"/>
        <end position="266"/>
    </location>
</feature>
<keyword evidence="11 13" id="KW-0472">Membrane</keyword>
<dbReference type="NCBIfam" id="TIGR00797">
    <property type="entry name" value="matE"/>
    <property type="match status" value="1"/>
</dbReference>
<sequence length="453" mass="49512">MYKTHSIGSKISLLISILGPILVTQLSISAMNVADTIMSGQASTNDLAGVAIGSSLWMPVFTGLGGILYSITPIISHLKGAENLKEIPFIFFQAIYLAVVISIVLFFLGLLSIHPILNYMGLSPEVQTIASHYLLALSIGIIPLFIYTVCRNFIDAHGITRMTMIITLLGLPVNVCLNYVFIFGTFDFPRLGGVGAGIATAITYWLMAMISFIFLIKGQPFILYQFGTKLYPISIKIWKKLLVVGVPIGLAIFLETSIFSAITLLMSEFDTVIIAAHQAAINVASLLYMVPYSISMAMTISVSFEIGAKRVHHAALYSKIGIIMAISIGLIFSFGLFFTKGSIAHLYASSPQAVKMIQHFLLYAIFFQLSDAVAAPIQGALRGYKDVNVTFIVALISYWGMGLPCGLLLLHITDLGPFSYWIGLIIGLASGAVFLFIRLIYIQKKCRNQEIIF</sequence>
<dbReference type="CDD" id="cd13131">
    <property type="entry name" value="MATE_NorM_like"/>
    <property type="match status" value="1"/>
</dbReference>
<evidence type="ECO:0000256" key="2">
    <source>
        <dbReference type="ARBA" id="ARBA00004651"/>
    </source>
</evidence>
<reference evidence="15" key="1">
    <citation type="journal article" date="2019" name="Int. J. Syst. Evol. Microbiol.">
        <title>The Global Catalogue of Microorganisms (GCM) 10K type strain sequencing project: providing services to taxonomists for standard genome sequencing and annotation.</title>
        <authorList>
            <consortium name="The Broad Institute Genomics Platform"/>
            <consortium name="The Broad Institute Genome Sequencing Center for Infectious Disease"/>
            <person name="Wu L."/>
            <person name="Ma J."/>
        </authorList>
    </citation>
    <scope>NUCLEOTIDE SEQUENCE [LARGE SCALE GENOMIC DNA]</scope>
    <source>
        <strain evidence="15">TISTR 2241</strain>
    </source>
</reference>
<accession>A0ABW5PPD4</accession>
<evidence type="ECO:0000256" key="7">
    <source>
        <dbReference type="ARBA" id="ARBA00022475"/>
    </source>
</evidence>
<evidence type="ECO:0000256" key="4">
    <source>
        <dbReference type="ARBA" id="ARBA00020268"/>
    </source>
</evidence>
<comment type="similarity">
    <text evidence="3">Belongs to the multi antimicrobial extrusion (MATE) (TC 2.A.66.1) family.</text>
</comment>
<feature type="transmembrane region" description="Helical" evidence="13">
    <location>
        <begin position="357"/>
        <end position="377"/>
    </location>
</feature>
<keyword evidence="5" id="KW-0813">Transport</keyword>